<keyword evidence="2" id="KW-1185">Reference proteome</keyword>
<sequence length="460" mass="48726">MNDSRPDKALVFAHSREQFETLVDEALALALKTGATAASAGISEDIGLSVSVRMRDLENVERNHDRSFGLTVMVGQSQGHASTSDFSREAIARTVQAAYDIARFTASDEHAGLPELADLALDATQHRDLDLFHPWAIDADDAAQIALQCEAAALDFDKRITQSEGASVSAQQSHFVAGNTLGFRGAYASSRHSVSVAPIAGKGAQMQRDYWFDSMRDPADLATPDSIGRTAAQRALARLGSRKVATCEVPVLFDPMLSAGLIGSFVHAVSGGALYRQASFLQDSLGQAVFADHIDLLEDPFVPKGKASSPFDSEGVRVCARQVVDAGVVRGYFLASYSARKLGMANTGHGGGSHNLTLRSRLTQPGDDFAAMLRKMDRGLVVTELLGQGVNGVTGDYSRGAAGFWVEKGQIVHAVEEVTIAGNLKDMYRNIVAIGADAFTYGGKTSGSVLIGGMKVAGSA</sequence>
<comment type="caution">
    <text evidence="1">The sequence shown here is derived from an EMBL/GenBank/DDBJ whole genome shotgun (WGS) entry which is preliminary data.</text>
</comment>
<dbReference type="Proteomes" id="UP001364695">
    <property type="component" value="Unassembled WGS sequence"/>
</dbReference>
<dbReference type="EMBL" id="JAWDIE010000020">
    <property type="protein sequence ID" value="MEJ7139114.1"/>
    <property type="molecule type" value="Genomic_DNA"/>
</dbReference>
<protein>
    <submittedName>
        <fullName evidence="1">Metalloprotease PmbA</fullName>
        <ecNumber evidence="1">3.4.24.-</ecNumber>
    </submittedName>
</protein>
<name>A0ACC6P5L3_9BURK</name>
<evidence type="ECO:0000313" key="1">
    <source>
        <dbReference type="EMBL" id="MEJ7139114.1"/>
    </source>
</evidence>
<reference evidence="1" key="1">
    <citation type="submission" date="2023-10" db="EMBL/GenBank/DDBJ databases">
        <title>Amphibacter perezi, gen. nov., sp. nov. a novel taxa of the family Comamonadaceae, class Betaproteobacteria isolated from the skin microbiota of Pelophylax perezi from different populations.</title>
        <authorList>
            <person name="Costa S."/>
            <person name="Proenca D.N."/>
            <person name="Lopes I."/>
            <person name="Morais P.V."/>
        </authorList>
    </citation>
    <scope>NUCLEOTIDE SEQUENCE</scope>
    <source>
        <strain evidence="1">SL12-8</strain>
    </source>
</reference>
<evidence type="ECO:0000313" key="2">
    <source>
        <dbReference type="Proteomes" id="UP001364695"/>
    </source>
</evidence>
<dbReference type="EC" id="3.4.24.-" evidence="1"/>
<organism evidence="1 2">
    <name type="scientific">Amphibiibacter pelophylacis</name>
    <dbReference type="NCBI Taxonomy" id="1799477"/>
    <lineage>
        <taxon>Bacteria</taxon>
        <taxon>Pseudomonadati</taxon>
        <taxon>Pseudomonadota</taxon>
        <taxon>Betaproteobacteria</taxon>
        <taxon>Burkholderiales</taxon>
        <taxon>Sphaerotilaceae</taxon>
        <taxon>Amphibiibacter</taxon>
    </lineage>
</organism>
<keyword evidence="1" id="KW-0378">Hydrolase</keyword>
<keyword evidence="1" id="KW-0645">Protease</keyword>
<keyword evidence="1" id="KW-0482">Metalloprotease</keyword>
<proteinExistence type="predicted"/>
<gene>
    <name evidence="1" type="primary">pmbA</name>
    <name evidence="1" type="ORF">RV045_11845</name>
</gene>
<accession>A0ACC6P5L3</accession>